<accession>A0A926IIL0</accession>
<dbReference type="CDD" id="cd16016">
    <property type="entry name" value="AP-SPAP"/>
    <property type="match status" value="1"/>
</dbReference>
<dbReference type="SUPFAM" id="SSF53649">
    <property type="entry name" value="Alkaline phosphatase-like"/>
    <property type="match status" value="1"/>
</dbReference>
<dbReference type="InterPro" id="IPR002591">
    <property type="entry name" value="Phosphodiest/P_Trfase"/>
</dbReference>
<dbReference type="InterPro" id="IPR026263">
    <property type="entry name" value="Alkaline_phosphatase_prok"/>
</dbReference>
<dbReference type="InterPro" id="IPR017850">
    <property type="entry name" value="Alkaline_phosphatase_core_sf"/>
</dbReference>
<dbReference type="EMBL" id="JACRTF010000001">
    <property type="protein sequence ID" value="MBC8591867.1"/>
    <property type="molecule type" value="Genomic_DNA"/>
</dbReference>
<organism evidence="1 2">
    <name type="scientific">Jilunia laotingensis</name>
    <dbReference type="NCBI Taxonomy" id="2763675"/>
    <lineage>
        <taxon>Bacteria</taxon>
        <taxon>Pseudomonadati</taxon>
        <taxon>Bacteroidota</taxon>
        <taxon>Bacteroidia</taxon>
        <taxon>Bacteroidales</taxon>
        <taxon>Bacteroidaceae</taxon>
        <taxon>Jilunia</taxon>
    </lineage>
</organism>
<proteinExistence type="predicted"/>
<evidence type="ECO:0000313" key="1">
    <source>
        <dbReference type="EMBL" id="MBC8591867.1"/>
    </source>
</evidence>
<protein>
    <submittedName>
        <fullName evidence="1">Alkaline phosphatase family protein</fullName>
    </submittedName>
</protein>
<dbReference type="AlphaFoldDB" id="A0A926IIL0"/>
<dbReference type="Gene3D" id="3.30.1360.150">
    <property type="match status" value="1"/>
</dbReference>
<dbReference type="Pfam" id="PF01663">
    <property type="entry name" value="Phosphodiest"/>
    <property type="match status" value="1"/>
</dbReference>
<dbReference type="RefSeq" id="WP_262433084.1">
    <property type="nucleotide sequence ID" value="NZ_JACRTF010000001.1"/>
</dbReference>
<dbReference type="Proteomes" id="UP000651085">
    <property type="component" value="Unassembled WGS sequence"/>
</dbReference>
<comment type="caution">
    <text evidence="1">The sequence shown here is derived from an EMBL/GenBank/DDBJ whole genome shotgun (WGS) entry which is preliminary data.</text>
</comment>
<sequence>MKGLLTSIITVLTITGLQAQPLPASTPKLVIGLTIDQLRTDYLEAFSTLYGEKGFKRLWKEGKVFRNAEYNFNRVDRASAVAAIYSGTTPSMNGIVGNQWLDASTLRPTSCVDDPAFMGNYTDENSSPALLLTSTIADELKIATRNKGLVYAIAPFRDAAIFAAGHAGNGAFWLNSNTGKWCSTTYYSEFPWWVSEYNDRQAIDFRIGNIVWTPVHPVDKYVYLPEWREDAFKYKFDDDRRNKFRRLIASPFVNDEVNSLTEVLLDKSNIGKDDIPDMLSLMYYAGNYAHKTSQECAMELQDTYVRLDRSIANLLEMVDKKIGLQNVLFCITSTGYVDTESADHGIYRIPGGEFHLNRCAALLNMYLMASYGEGQYVEAYYDQQIYLNHKLIEQKQLDLTEIQNKAADFLVQFSGVNEAYSMHRLLLGAWTPEIHMIRNGFHRKRSGDLLIDVLPGWTVMNETNPSENKIIRNAHIPAPLVFFGNTVRPEVIETPVTVDHIAPTLAHTMRIRAPNACTKTPLTIR</sequence>
<keyword evidence="2" id="KW-1185">Reference proteome</keyword>
<gene>
    <name evidence="1" type="ORF">H8744_01155</name>
</gene>
<reference evidence="1" key="1">
    <citation type="submission" date="2020-08" db="EMBL/GenBank/DDBJ databases">
        <title>Genome public.</title>
        <authorList>
            <person name="Liu C."/>
            <person name="Sun Q."/>
        </authorList>
    </citation>
    <scope>NUCLEOTIDE SEQUENCE</scope>
    <source>
        <strain evidence="1">N12</strain>
    </source>
</reference>
<name>A0A926IIL0_9BACT</name>
<dbReference type="PIRSF" id="PIRSF031924">
    <property type="entry name" value="Pi-irrepressible_AP"/>
    <property type="match status" value="1"/>
</dbReference>
<dbReference type="GO" id="GO:0004035">
    <property type="term" value="F:alkaline phosphatase activity"/>
    <property type="evidence" value="ECO:0007669"/>
    <property type="project" value="InterPro"/>
</dbReference>
<evidence type="ECO:0000313" key="2">
    <source>
        <dbReference type="Proteomes" id="UP000651085"/>
    </source>
</evidence>
<dbReference type="Gene3D" id="3.40.720.10">
    <property type="entry name" value="Alkaline Phosphatase, subunit A"/>
    <property type="match status" value="1"/>
</dbReference>